<keyword evidence="3" id="KW-0804">Transcription</keyword>
<name>A0A941EWA7_9ACTN</name>
<dbReference type="PROSITE" id="PS50977">
    <property type="entry name" value="HTH_TETR_2"/>
    <property type="match status" value="1"/>
</dbReference>
<evidence type="ECO:0000256" key="1">
    <source>
        <dbReference type="ARBA" id="ARBA00023015"/>
    </source>
</evidence>
<gene>
    <name evidence="6" type="ORF">KDL01_29910</name>
</gene>
<comment type="caution">
    <text evidence="6">The sequence shown here is derived from an EMBL/GenBank/DDBJ whole genome shotgun (WGS) entry which is preliminary data.</text>
</comment>
<dbReference type="GO" id="GO:0000976">
    <property type="term" value="F:transcription cis-regulatory region binding"/>
    <property type="evidence" value="ECO:0007669"/>
    <property type="project" value="TreeGrafter"/>
</dbReference>
<dbReference type="Gene3D" id="1.10.10.60">
    <property type="entry name" value="Homeodomain-like"/>
    <property type="match status" value="1"/>
</dbReference>
<dbReference type="InterPro" id="IPR050109">
    <property type="entry name" value="HTH-type_TetR-like_transc_reg"/>
</dbReference>
<keyword evidence="1" id="KW-0805">Transcription regulation</keyword>
<dbReference type="EMBL" id="JAGSOG010000211">
    <property type="protein sequence ID" value="MBR7837532.1"/>
    <property type="molecule type" value="Genomic_DNA"/>
</dbReference>
<dbReference type="Pfam" id="PF00440">
    <property type="entry name" value="TetR_N"/>
    <property type="match status" value="1"/>
</dbReference>
<dbReference type="GO" id="GO:0003700">
    <property type="term" value="F:DNA-binding transcription factor activity"/>
    <property type="evidence" value="ECO:0007669"/>
    <property type="project" value="TreeGrafter"/>
</dbReference>
<protein>
    <submittedName>
        <fullName evidence="6">TetR family transcriptional regulator</fullName>
    </submittedName>
</protein>
<dbReference type="AlphaFoldDB" id="A0A941EWA7"/>
<keyword evidence="7" id="KW-1185">Reference proteome</keyword>
<dbReference type="InterPro" id="IPR041490">
    <property type="entry name" value="KstR2_TetR_C"/>
</dbReference>
<dbReference type="SUPFAM" id="SSF46689">
    <property type="entry name" value="Homeodomain-like"/>
    <property type="match status" value="1"/>
</dbReference>
<dbReference type="InterPro" id="IPR009057">
    <property type="entry name" value="Homeodomain-like_sf"/>
</dbReference>
<dbReference type="Gene3D" id="1.10.357.10">
    <property type="entry name" value="Tetracycline Repressor, domain 2"/>
    <property type="match status" value="1"/>
</dbReference>
<evidence type="ECO:0000259" key="5">
    <source>
        <dbReference type="PROSITE" id="PS50977"/>
    </source>
</evidence>
<evidence type="ECO:0000313" key="7">
    <source>
        <dbReference type="Proteomes" id="UP000675781"/>
    </source>
</evidence>
<evidence type="ECO:0000313" key="6">
    <source>
        <dbReference type="EMBL" id="MBR7837532.1"/>
    </source>
</evidence>
<dbReference type="RefSeq" id="WP_212531999.1">
    <property type="nucleotide sequence ID" value="NZ_JAGSOG010000211.1"/>
</dbReference>
<dbReference type="Pfam" id="PF17932">
    <property type="entry name" value="TetR_C_24"/>
    <property type="match status" value="1"/>
</dbReference>
<reference evidence="6" key="1">
    <citation type="submission" date="2021-04" db="EMBL/GenBank/DDBJ databases">
        <title>Genome based classification of Actinospica acidithermotolerans sp. nov., an actinobacterium isolated from an Indonesian hot spring.</title>
        <authorList>
            <person name="Kusuma A.B."/>
            <person name="Putra K.E."/>
            <person name="Nafisah S."/>
            <person name="Loh J."/>
            <person name="Nouioui I."/>
            <person name="Goodfellow M."/>
        </authorList>
    </citation>
    <scope>NUCLEOTIDE SEQUENCE</scope>
    <source>
        <strain evidence="6">CSCA 57</strain>
    </source>
</reference>
<proteinExistence type="predicted"/>
<dbReference type="PRINTS" id="PR00455">
    <property type="entry name" value="HTHTETR"/>
</dbReference>
<organism evidence="6 7">
    <name type="scientific">Actinospica durhamensis</name>
    <dbReference type="NCBI Taxonomy" id="1508375"/>
    <lineage>
        <taxon>Bacteria</taxon>
        <taxon>Bacillati</taxon>
        <taxon>Actinomycetota</taxon>
        <taxon>Actinomycetes</taxon>
        <taxon>Catenulisporales</taxon>
        <taxon>Actinospicaceae</taxon>
        <taxon>Actinospica</taxon>
    </lineage>
</organism>
<evidence type="ECO:0000256" key="4">
    <source>
        <dbReference type="PROSITE-ProRule" id="PRU00335"/>
    </source>
</evidence>
<feature type="domain" description="HTH tetR-type" evidence="5">
    <location>
        <begin position="10"/>
        <end position="70"/>
    </location>
</feature>
<dbReference type="InterPro" id="IPR036271">
    <property type="entry name" value="Tet_transcr_reg_TetR-rel_C_sf"/>
</dbReference>
<dbReference type="InterPro" id="IPR001647">
    <property type="entry name" value="HTH_TetR"/>
</dbReference>
<feature type="DNA-binding region" description="H-T-H motif" evidence="4">
    <location>
        <begin position="33"/>
        <end position="52"/>
    </location>
</feature>
<keyword evidence="2 4" id="KW-0238">DNA-binding</keyword>
<accession>A0A941EWA7</accession>
<evidence type="ECO:0000256" key="2">
    <source>
        <dbReference type="ARBA" id="ARBA00023125"/>
    </source>
</evidence>
<dbReference type="Proteomes" id="UP000675781">
    <property type="component" value="Unassembled WGS sequence"/>
</dbReference>
<dbReference type="SUPFAM" id="SSF48498">
    <property type="entry name" value="Tetracyclin repressor-like, C-terminal domain"/>
    <property type="match status" value="1"/>
</dbReference>
<evidence type="ECO:0000256" key="3">
    <source>
        <dbReference type="ARBA" id="ARBA00023163"/>
    </source>
</evidence>
<dbReference type="PANTHER" id="PTHR30055">
    <property type="entry name" value="HTH-TYPE TRANSCRIPTIONAL REGULATOR RUTR"/>
    <property type="match status" value="1"/>
</dbReference>
<dbReference type="CDD" id="cd00093">
    <property type="entry name" value="HTH_XRE"/>
    <property type="match status" value="1"/>
</dbReference>
<dbReference type="InterPro" id="IPR001387">
    <property type="entry name" value="Cro/C1-type_HTH"/>
</dbReference>
<dbReference type="PANTHER" id="PTHR30055:SF234">
    <property type="entry name" value="HTH-TYPE TRANSCRIPTIONAL REGULATOR BETI"/>
    <property type="match status" value="1"/>
</dbReference>
<sequence length="197" mass="21412">MPAVAKRADRHTPESLLAVAVDVFNVRGYDGTSMEELAKAAGITKSSIYHHVSGKEELLRLAVTRALDGLFAALDEPGALEGPAVDRFAYVVRRTCLELVRNLPYVTLLLRVRGNTGAERDALERRREFDHRVADLAAAAVADGDLRPDLDPRLTARLVFGLVNSVAEWYRPDGPVTGETVADALGSLVLDGLRPRS</sequence>